<feature type="compositionally biased region" description="Acidic residues" evidence="1">
    <location>
        <begin position="426"/>
        <end position="452"/>
    </location>
</feature>
<feature type="compositionally biased region" description="Polar residues" evidence="1">
    <location>
        <begin position="216"/>
        <end position="244"/>
    </location>
</feature>
<evidence type="ECO:0000313" key="2">
    <source>
        <dbReference type="EMBL" id="KAH8094892.1"/>
    </source>
</evidence>
<feature type="compositionally biased region" description="Basic and acidic residues" evidence="1">
    <location>
        <begin position="615"/>
        <end position="624"/>
    </location>
</feature>
<proteinExistence type="predicted"/>
<feature type="region of interest" description="Disordered" evidence="1">
    <location>
        <begin position="307"/>
        <end position="693"/>
    </location>
</feature>
<accession>A0A8K0UKL7</accession>
<dbReference type="AlphaFoldDB" id="A0A8K0UKL7"/>
<gene>
    <name evidence="2" type="ORF">BXZ70DRAFT_1078847</name>
</gene>
<evidence type="ECO:0000313" key="3">
    <source>
        <dbReference type="Proteomes" id="UP000813824"/>
    </source>
</evidence>
<feature type="compositionally biased region" description="Basic and acidic residues" evidence="1">
    <location>
        <begin position="410"/>
        <end position="423"/>
    </location>
</feature>
<feature type="compositionally biased region" description="Low complexity" evidence="1">
    <location>
        <begin position="504"/>
        <end position="517"/>
    </location>
</feature>
<dbReference type="Pfam" id="PF03134">
    <property type="entry name" value="TB2_DP1_HVA22"/>
    <property type="match status" value="1"/>
</dbReference>
<name>A0A8K0UKL7_9AGAR</name>
<protein>
    <recommendedName>
        <fullName evidence="4">Protein YOP1</fullName>
    </recommendedName>
</protein>
<keyword evidence="3" id="KW-1185">Reference proteome</keyword>
<feature type="compositionally biased region" description="Polar residues" evidence="1">
    <location>
        <begin position="457"/>
        <end position="503"/>
    </location>
</feature>
<feature type="compositionally biased region" description="Polar residues" evidence="1">
    <location>
        <begin position="625"/>
        <end position="641"/>
    </location>
</feature>
<organism evidence="2 3">
    <name type="scientific">Cristinia sonorae</name>
    <dbReference type="NCBI Taxonomy" id="1940300"/>
    <lineage>
        <taxon>Eukaryota</taxon>
        <taxon>Fungi</taxon>
        <taxon>Dikarya</taxon>
        <taxon>Basidiomycota</taxon>
        <taxon>Agaricomycotina</taxon>
        <taxon>Agaricomycetes</taxon>
        <taxon>Agaricomycetidae</taxon>
        <taxon>Agaricales</taxon>
        <taxon>Pleurotineae</taxon>
        <taxon>Stephanosporaceae</taxon>
        <taxon>Cristinia</taxon>
    </lineage>
</organism>
<dbReference type="Proteomes" id="UP000813824">
    <property type="component" value="Unassembled WGS sequence"/>
</dbReference>
<dbReference type="EMBL" id="JAEVFJ010000024">
    <property type="protein sequence ID" value="KAH8094892.1"/>
    <property type="molecule type" value="Genomic_DNA"/>
</dbReference>
<evidence type="ECO:0008006" key="4">
    <source>
        <dbReference type="Google" id="ProtNLM"/>
    </source>
</evidence>
<feature type="compositionally biased region" description="Basic and acidic residues" evidence="1">
    <location>
        <begin position="325"/>
        <end position="337"/>
    </location>
</feature>
<dbReference type="InterPro" id="IPR004345">
    <property type="entry name" value="TB2_DP1_HVA22"/>
</dbReference>
<sequence length="693" mass="75242">MPLLLPILRAFWVFSNVFDSFKTLRLPPPSARNGGHPTVRAMSQRKRNMKGCMTVWLVWCCFATYERTLDSVVGLFIPFYNEIKALVIIFFLLTRARGAEPIYLHILRPVIKPYVATLDVLLDVTHTLGDFLLLLASIPLDLLRSFYRPSEPSTAGSHHGTDDRTLYPAVDSVNPTGRNSHRREGADAGISPTDGTSETVHGAVRTRRRPLESAHSRTNSGRPQLSNTRSSSCGRQHPQTSGTQLEAHHEVWVPPQSAYEEDEVSSLPTPPREEPPSLVNGSAGYAPHPAEEWRRYEPFPSAYPATPLVSTARLPSDRTATSEGPRFDEPGDWRKYEAFPSAYPATPLNKSSRLPQFGHLPPQNHLAGVPEEASDAELSNAPFEHGEPDFQGSLEQPREFQNPDSACSSSDDHENNLGAHRAESTAMEEDMDIDDSYGDDEHDEDGDEDDFDVTLRTPATLSRLQNISKASSTLTDVSTGLSTTDNGSPLRTRTNSEASTLLNGSAGSGSDASSVAGQKRPLPFPDEGIRTRSTAIRKPPLSKPTKASTTPSVRPSRLAVASRQPTKTSESSAVDDSESEVGASNAGAVKRRRVGHATSSTGSRQVRPGVPGRSTSDRTIKGPKESSQMNTKTKTVPNSDTIRARTRNPRSTGHQAAASIRSAKRQDVNQSASESSVGEFPVSMGRRGAASSG</sequence>
<evidence type="ECO:0000256" key="1">
    <source>
        <dbReference type="SAM" id="MobiDB-lite"/>
    </source>
</evidence>
<comment type="caution">
    <text evidence="2">The sequence shown here is derived from an EMBL/GenBank/DDBJ whole genome shotgun (WGS) entry which is preliminary data.</text>
</comment>
<dbReference type="OrthoDB" id="434647at2759"/>
<reference evidence="2" key="1">
    <citation type="journal article" date="2021" name="New Phytol.">
        <title>Evolutionary innovations through gain and loss of genes in the ectomycorrhizal Boletales.</title>
        <authorList>
            <person name="Wu G."/>
            <person name="Miyauchi S."/>
            <person name="Morin E."/>
            <person name="Kuo A."/>
            <person name="Drula E."/>
            <person name="Varga T."/>
            <person name="Kohler A."/>
            <person name="Feng B."/>
            <person name="Cao Y."/>
            <person name="Lipzen A."/>
            <person name="Daum C."/>
            <person name="Hundley H."/>
            <person name="Pangilinan J."/>
            <person name="Johnson J."/>
            <person name="Barry K."/>
            <person name="LaButti K."/>
            <person name="Ng V."/>
            <person name="Ahrendt S."/>
            <person name="Min B."/>
            <person name="Choi I.G."/>
            <person name="Park H."/>
            <person name="Plett J.M."/>
            <person name="Magnuson J."/>
            <person name="Spatafora J.W."/>
            <person name="Nagy L.G."/>
            <person name="Henrissat B."/>
            <person name="Grigoriev I.V."/>
            <person name="Yang Z.L."/>
            <person name="Xu J."/>
            <person name="Martin F.M."/>
        </authorList>
    </citation>
    <scope>NUCLEOTIDE SEQUENCE</scope>
    <source>
        <strain evidence="2">KKN 215</strain>
    </source>
</reference>
<feature type="region of interest" description="Disordered" evidence="1">
    <location>
        <begin position="151"/>
        <end position="286"/>
    </location>
</feature>